<dbReference type="HOGENOM" id="CLU_246087_0_0_5"/>
<dbReference type="InterPro" id="IPR012332">
    <property type="entry name" value="Autotransporter_pectin_lyase_C"/>
</dbReference>
<sequence>MHRRKTARGLLILLSTTAHIAYGTALYAEPAVFFNPDLDAGRNRFSTVVNSTVSGTDTVELFTLNLATATASNNLYAVQGSGNTTVYVRLSANGAVLNQNSFRSSDGIYSTSVSIGTSGAAAWNEAVDEGFKVEFFSDASASTPVSMNALGIEVNDWGTCCFASTGPDGTSSAATSVYAVFDPDSNPSGSDSRINHIGSITNGSERGTFAGTLANGSPSNYNNHFVAAINDTNTFNTISIVPNGSGEAFGYGGILYFSQVAIGSVPPGSSEVVIGAKTDIVDPSSSQADLGDSLNYAFDGGELLVDTDSSADFELKSGGGTMTTQDTDVTFSGEFTGTGGLTKAGEGTLTLTGANDYTGGTVVSEGILSTAGGGTLADGGALTIAEGAGFVAGTADTVGAVDNAGTLDVDAALTVASLDNSGTVTVDAALTSEAGIINQADGEIAMAADITAAGEVAHDGTLTVTGERTLTTAGLTGTGDVTLDGTLTVAQSGDTGFGGAITGTGGLTKAGEGTLILTGANDYTGGTVVSEGILSTAGGGTLADDGALTIAEGAGFVAGTADTVGAVDNAGTLDVDAALTVASLDNSGTVTVDAALTSEAGIINQADGEIAMAADITAAGEVAHDGTLTVTGERTLTTAGLTGTGDVTLDGTLTVAQSGDTGFGGAITGTGGLTKAGEGTLILTGANDYTGGTVVSEGILSTAGGGTLADDGALTIAEGAGFVAGTADTVGAVDNAGTLDVDAALTVASLDNSGTVTVDAALTSEAGIINQADGEIAMAADITAAGEVAHDGTLTVTGERTLTTAGLTGTGDVTLDGTLTVAQSGDTGFGGAITGTGGLTKAGEGTLILTGANDYTGGTVVSEGILSTAGGGTLADGGALTIAEGAGFVAGTADTVGAVDNAGTLDVDAALTVASLDNSGTVTVDAALTSDAGIINQADGEIAMAADIAAGTFYAAFGTTTVLADAKLSADNFGGTGAFDIDGGAALTLDIAQDALFEGTFEGDGDLVKAGGNTLVLTGDHSVGSTRVADGALQILGTVAGERMDVDAGARLFGSGAIAGGLYVDGILAAGDGIGTMTVAGNVTFGGSGLFEVDIDGRSFDAAGGAGSYDRLVVTGSGSVVQAGGTIAPFLRGIPAPATNAFVPVVGDVFRVIETVDNASGISGRFDTLVSMPDGIANGTRFSVVYGENYIDLAIIPDDFGLFASAYDYENMVEAGRAFERIYDPQVSASEFLNGLNGLASDQLALAILQASGEIHAFSLASVRQSSRSMGRAALSKISDLPEGERLWTDVAGFTADYDADETASTYGSDSYHAWIGLDLVQTANERAGAAIGYSGGSVDAEFSGDADYEGVNAAVYYRRDMGALRFASIAGVSFVDVETDRSVGLSTGETANTSDSDMHVAFVEARLSYEQALGAGLAGTAWGNLRRDVTRAEGFTEEGSDLTAVSAGQETTVATVVSAGYSLSGAMAFAGTDSLWNVGIGATHSPDGDRFMSRDLAMHDTGWTVASPEADDLTGFVEAGVRVPLGAASRLSLSVQAAGGDSFEAYGASFNFSTRW</sequence>
<evidence type="ECO:0000256" key="1">
    <source>
        <dbReference type="ARBA" id="ARBA00022729"/>
    </source>
</evidence>
<dbReference type="KEGG" id="cid:P73_3677"/>
<dbReference type="GO" id="GO:0006508">
    <property type="term" value="P:proteolysis"/>
    <property type="evidence" value="ECO:0007669"/>
    <property type="project" value="UniProtKB-KW"/>
</dbReference>
<keyword evidence="5" id="KW-1185">Reference proteome</keyword>
<dbReference type="PANTHER" id="PTHR35037:SF3">
    <property type="entry name" value="C-TERMINAL REGION OF AIDA-LIKE PROTEIN"/>
    <property type="match status" value="1"/>
</dbReference>
<keyword evidence="4" id="KW-0378">Hydrolase</keyword>
<dbReference type="OrthoDB" id="7062244at2"/>
<evidence type="ECO:0000313" key="4">
    <source>
        <dbReference type="EMBL" id="AJE48392.1"/>
    </source>
</evidence>
<gene>
    <name evidence="4" type="ORF">P73_3677</name>
</gene>
<dbReference type="EMBL" id="CP004393">
    <property type="protein sequence ID" value="AJE48392.1"/>
    <property type="molecule type" value="Genomic_DNA"/>
</dbReference>
<dbReference type="InterPro" id="IPR013425">
    <property type="entry name" value="Autotrns_rpt"/>
</dbReference>
<dbReference type="Proteomes" id="UP000031521">
    <property type="component" value="Chromosome"/>
</dbReference>
<dbReference type="InterPro" id="IPR051551">
    <property type="entry name" value="Autotransporter_adhesion"/>
</dbReference>
<dbReference type="Gene3D" id="2.40.128.130">
    <property type="entry name" value="Autotransporter beta-domain"/>
    <property type="match status" value="1"/>
</dbReference>
<feature type="chain" id="PRO_5002100621" evidence="2">
    <location>
        <begin position="21"/>
        <end position="1557"/>
    </location>
</feature>
<keyword evidence="1 2" id="KW-0732">Signal</keyword>
<dbReference type="InterPro" id="IPR036709">
    <property type="entry name" value="Autotransporte_beta_dom_sf"/>
</dbReference>
<dbReference type="Pfam" id="PF12951">
    <property type="entry name" value="PATR"/>
    <property type="match status" value="5"/>
</dbReference>
<proteinExistence type="predicted"/>
<feature type="domain" description="Autotransporter" evidence="3">
    <location>
        <begin position="1280"/>
        <end position="1557"/>
    </location>
</feature>
<organism evidence="4 5">
    <name type="scientific">Celeribacter indicus</name>
    <dbReference type="NCBI Taxonomy" id="1208324"/>
    <lineage>
        <taxon>Bacteria</taxon>
        <taxon>Pseudomonadati</taxon>
        <taxon>Pseudomonadota</taxon>
        <taxon>Alphaproteobacteria</taxon>
        <taxon>Rhodobacterales</taxon>
        <taxon>Roseobacteraceae</taxon>
        <taxon>Celeribacter</taxon>
    </lineage>
</organism>
<keyword evidence="4" id="KW-0645">Protease</keyword>
<protein>
    <submittedName>
        <fullName evidence="4">Serine protease/outer membrane autotransporter</fullName>
    </submittedName>
</protein>
<dbReference type="PANTHER" id="PTHR35037">
    <property type="entry name" value="C-TERMINAL REGION OF AIDA-LIKE PROTEIN"/>
    <property type="match status" value="1"/>
</dbReference>
<dbReference type="InterPro" id="IPR011050">
    <property type="entry name" value="Pectin_lyase_fold/virulence"/>
</dbReference>
<evidence type="ECO:0000256" key="2">
    <source>
        <dbReference type="SAM" id="SignalP"/>
    </source>
</evidence>
<dbReference type="Gene3D" id="2.160.20.20">
    <property type="match status" value="2"/>
</dbReference>
<dbReference type="NCBIfam" id="TIGR02601">
    <property type="entry name" value="autotrns_rpt"/>
    <property type="match status" value="4"/>
</dbReference>
<feature type="signal peptide" evidence="2">
    <location>
        <begin position="1"/>
        <end position="20"/>
    </location>
</feature>
<dbReference type="SMART" id="SM00869">
    <property type="entry name" value="Autotransporter"/>
    <property type="match status" value="1"/>
</dbReference>
<dbReference type="SUPFAM" id="SSF103515">
    <property type="entry name" value="Autotransporter"/>
    <property type="match status" value="1"/>
</dbReference>
<reference evidence="4 5" key="1">
    <citation type="journal article" date="2014" name="Int. J. Syst. Evol. Microbiol.">
        <title>Celeribacter indicus sp. nov., a polycyclic aromatic hydrocarbon-degrading bacterium from deep-sea sediment and reclassification of Huaishuia halophila as Celeribacter halophilus comb. nov.</title>
        <authorList>
            <person name="Lai Q."/>
            <person name="Cao J."/>
            <person name="Yuan J."/>
            <person name="Li F."/>
            <person name="Shao Z."/>
        </authorList>
    </citation>
    <scope>NUCLEOTIDE SEQUENCE [LARGE SCALE GENOMIC DNA]</scope>
    <source>
        <strain evidence="4">P73</strain>
    </source>
</reference>
<dbReference type="STRING" id="1208324.P73_3677"/>
<dbReference type="PROSITE" id="PS51208">
    <property type="entry name" value="AUTOTRANSPORTER"/>
    <property type="match status" value="1"/>
</dbReference>
<evidence type="ECO:0000259" key="3">
    <source>
        <dbReference type="PROSITE" id="PS51208"/>
    </source>
</evidence>
<dbReference type="SUPFAM" id="SSF51126">
    <property type="entry name" value="Pectin lyase-like"/>
    <property type="match status" value="4"/>
</dbReference>
<evidence type="ECO:0000313" key="5">
    <source>
        <dbReference type="Proteomes" id="UP000031521"/>
    </source>
</evidence>
<dbReference type="RefSeq" id="WP_052453405.1">
    <property type="nucleotide sequence ID" value="NZ_CP004393.1"/>
</dbReference>
<accession>A0A0B5E7W8</accession>
<dbReference type="InterPro" id="IPR005546">
    <property type="entry name" value="Autotransporte_beta"/>
</dbReference>
<dbReference type="GO" id="GO:0008233">
    <property type="term" value="F:peptidase activity"/>
    <property type="evidence" value="ECO:0007669"/>
    <property type="project" value="UniProtKB-KW"/>
</dbReference>
<name>A0A0B5E7W8_9RHOB</name>